<evidence type="ECO:0000313" key="4">
    <source>
        <dbReference type="Proteomes" id="UP000633365"/>
    </source>
</evidence>
<dbReference type="Proteomes" id="UP000633365">
    <property type="component" value="Unassembled WGS sequence"/>
</dbReference>
<organism evidence="3 4">
    <name type="scientific">Ruminococcus difficilis</name>
    <dbReference type="NCBI Taxonomy" id="2763069"/>
    <lineage>
        <taxon>Bacteria</taxon>
        <taxon>Bacillati</taxon>
        <taxon>Bacillota</taxon>
        <taxon>Clostridia</taxon>
        <taxon>Eubacteriales</taxon>
        <taxon>Oscillospiraceae</taxon>
        <taxon>Ruminococcus</taxon>
    </lineage>
</organism>
<feature type="domain" description="Dockerin" evidence="2">
    <location>
        <begin position="258"/>
        <end position="320"/>
    </location>
</feature>
<gene>
    <name evidence="3" type="ORF">JKK62_00070</name>
</gene>
<dbReference type="Pfam" id="PF12733">
    <property type="entry name" value="Cadherin-like"/>
    <property type="match status" value="1"/>
</dbReference>
<evidence type="ECO:0000259" key="2">
    <source>
        <dbReference type="PROSITE" id="PS51766"/>
    </source>
</evidence>
<dbReference type="SUPFAM" id="SSF63446">
    <property type="entry name" value="Type I dockerin domain"/>
    <property type="match status" value="1"/>
</dbReference>
<dbReference type="InterPro" id="IPR002105">
    <property type="entry name" value="Dockerin_1_rpt"/>
</dbReference>
<dbReference type="Gene3D" id="2.170.130.30">
    <property type="match status" value="1"/>
</dbReference>
<feature type="chain" id="PRO_5038071137" evidence="1">
    <location>
        <begin position="31"/>
        <end position="320"/>
    </location>
</feature>
<accession>A0A934TYJ4</accession>
<dbReference type="AlphaFoldDB" id="A0A934TYJ4"/>
<dbReference type="InterPro" id="IPR025883">
    <property type="entry name" value="Cadherin-like_domain"/>
</dbReference>
<proteinExistence type="predicted"/>
<evidence type="ECO:0000313" key="3">
    <source>
        <dbReference type="EMBL" id="MBK6087073.1"/>
    </source>
</evidence>
<dbReference type="GO" id="GO:0000272">
    <property type="term" value="P:polysaccharide catabolic process"/>
    <property type="evidence" value="ECO:0007669"/>
    <property type="project" value="InterPro"/>
</dbReference>
<dbReference type="EMBL" id="JAEQMG010000004">
    <property type="protein sequence ID" value="MBK6087073.1"/>
    <property type="molecule type" value="Genomic_DNA"/>
</dbReference>
<protein>
    <submittedName>
        <fullName evidence="3">Cadherin-like beta sandwich domain-containing protein</fullName>
    </submittedName>
</protein>
<dbReference type="InterPro" id="IPR016134">
    <property type="entry name" value="Dockerin_dom"/>
</dbReference>
<dbReference type="GO" id="GO:0004553">
    <property type="term" value="F:hydrolase activity, hydrolyzing O-glycosyl compounds"/>
    <property type="evidence" value="ECO:0007669"/>
    <property type="project" value="InterPro"/>
</dbReference>
<keyword evidence="4" id="KW-1185">Reference proteome</keyword>
<feature type="signal peptide" evidence="1">
    <location>
        <begin position="1"/>
        <end position="30"/>
    </location>
</feature>
<dbReference type="RefSeq" id="WP_201426498.1">
    <property type="nucleotide sequence ID" value="NZ_JAEQMG010000004.1"/>
</dbReference>
<keyword evidence="1" id="KW-0732">Signal</keyword>
<reference evidence="3" key="1">
    <citation type="submission" date="2021-01" db="EMBL/GenBank/DDBJ databases">
        <title>Genome public.</title>
        <authorList>
            <person name="Liu C."/>
            <person name="Sun Q."/>
        </authorList>
    </citation>
    <scope>NUCLEOTIDE SEQUENCE</scope>
    <source>
        <strain evidence="3">M6</strain>
    </source>
</reference>
<dbReference type="Pfam" id="PF00404">
    <property type="entry name" value="Dockerin_1"/>
    <property type="match status" value="1"/>
</dbReference>
<name>A0A934TYJ4_9FIRM</name>
<dbReference type="InterPro" id="IPR036439">
    <property type="entry name" value="Dockerin_dom_sf"/>
</dbReference>
<dbReference type="PROSITE" id="PS51766">
    <property type="entry name" value="DOCKERIN"/>
    <property type="match status" value="1"/>
</dbReference>
<dbReference type="Gene3D" id="1.10.1330.10">
    <property type="entry name" value="Dockerin domain"/>
    <property type="match status" value="1"/>
</dbReference>
<dbReference type="CDD" id="cd14256">
    <property type="entry name" value="Dockerin_I"/>
    <property type="match status" value="1"/>
</dbReference>
<comment type="caution">
    <text evidence="3">The sequence shown here is derived from an EMBL/GenBank/DDBJ whole genome shotgun (WGS) entry which is preliminary data.</text>
</comment>
<sequence>MKKIPKNIIATALAAMTAVSAASVSFSASAATDKIRLIVKNETYSVSEGAAWEGVLYDKTVDISEGKDALSTVTAALNADNVQLTVNDTQWGSYIAAVNGIAENDAAQYSGWMGVQNDWVVNNNLAYIFLRDGDTFELTYSVKIGSDIGADWNNPTTALKALSIDGPALNEEFTPSNTDYTVTIGNETKNVFVLPTAENKNYQVRTYINEYVPESVGYRKTDEIEVKAGDTLYIGVGNAAWPGSYPEETVYKVHVMAEDAQLGDVNFDGKVDITDATLIQKASIDLVSFSELQNKLAEYNGDGRVSVLDTTAIQRMIASR</sequence>
<evidence type="ECO:0000256" key="1">
    <source>
        <dbReference type="SAM" id="SignalP"/>
    </source>
</evidence>